<keyword evidence="3" id="KW-1185">Reference proteome</keyword>
<dbReference type="RefSeq" id="WP_212507216.1">
    <property type="nucleotide sequence ID" value="NZ_CP060696.1"/>
</dbReference>
<gene>
    <name evidence="2" type="ORF">H6X83_00320</name>
</gene>
<evidence type="ECO:0000256" key="1">
    <source>
        <dbReference type="SAM" id="Phobius"/>
    </source>
</evidence>
<reference evidence="2 3" key="1">
    <citation type="submission" date="2020-08" db="EMBL/GenBank/DDBJ databases">
        <authorList>
            <person name="Ren C."/>
            <person name="Gu Y."/>
            <person name="Xu Y."/>
        </authorList>
    </citation>
    <scope>NUCLEOTIDE SEQUENCE [LARGE SCALE GENOMIC DNA]</scope>
    <source>
        <strain evidence="2 3">LBM18003</strain>
    </source>
</reference>
<dbReference type="KEGG" id="caml:H6X83_00320"/>
<organism evidence="2 3">
    <name type="scientific">Caproicibacterium amylolyticum</name>
    <dbReference type="NCBI Taxonomy" id="2766537"/>
    <lineage>
        <taxon>Bacteria</taxon>
        <taxon>Bacillati</taxon>
        <taxon>Bacillota</taxon>
        <taxon>Clostridia</taxon>
        <taxon>Eubacteriales</taxon>
        <taxon>Oscillospiraceae</taxon>
        <taxon>Caproicibacterium</taxon>
    </lineage>
</organism>
<name>A0A7G9WHJ0_9FIRM</name>
<dbReference type="PROSITE" id="PS51257">
    <property type="entry name" value="PROKAR_LIPOPROTEIN"/>
    <property type="match status" value="1"/>
</dbReference>
<protein>
    <submittedName>
        <fullName evidence="2">Uncharacterized protein</fullName>
    </submittedName>
</protein>
<evidence type="ECO:0000313" key="3">
    <source>
        <dbReference type="Proteomes" id="UP000516046"/>
    </source>
</evidence>
<keyword evidence="1" id="KW-0472">Membrane</keyword>
<dbReference type="AlphaFoldDB" id="A0A7G9WHJ0"/>
<proteinExistence type="predicted"/>
<dbReference type="EMBL" id="CP060696">
    <property type="protein sequence ID" value="QNO18152.1"/>
    <property type="molecule type" value="Genomic_DNA"/>
</dbReference>
<accession>A0A7G9WHJ0</accession>
<dbReference type="Proteomes" id="UP000516046">
    <property type="component" value="Chromosome"/>
</dbReference>
<keyword evidence="1" id="KW-1133">Transmembrane helix</keyword>
<sequence length="223" mass="25374">MKKKWYLLPLFFVIACFIFAAIVRVSYPKNLLNRAQTYTYNANAEETTSFLEGKGFRTGADLVSGSDIIVQGKWSGERKATNDALYTPVNVEKVNKGSASLVGKTILVVQQMNVIENNEQAFYYDAAQNAMIPLQKDVEYLLLLKHVPSDASKTVDSMQYYPVSESAFGIYRLSNKKQPRILKSTEEIIHFNELQNFDLYTSKQAQLDKYYTYKADVFAATHQ</sequence>
<keyword evidence="1" id="KW-0812">Transmembrane</keyword>
<evidence type="ECO:0000313" key="2">
    <source>
        <dbReference type="EMBL" id="QNO18152.1"/>
    </source>
</evidence>
<feature type="transmembrane region" description="Helical" evidence="1">
    <location>
        <begin position="6"/>
        <end position="27"/>
    </location>
</feature>